<dbReference type="PROSITE" id="PS51379">
    <property type="entry name" value="4FE4S_FER_2"/>
    <property type="match status" value="2"/>
</dbReference>
<evidence type="ECO:0000256" key="3">
    <source>
        <dbReference type="ARBA" id="ARBA00023004"/>
    </source>
</evidence>
<dbReference type="InterPro" id="IPR017900">
    <property type="entry name" value="4Fe4S_Fe_S_CS"/>
</dbReference>
<reference evidence="6 7" key="1">
    <citation type="submission" date="2024-02" db="EMBL/GenBank/DDBJ databases">
        <title>Bacterial strain from lacustrine sediment.</title>
        <authorList>
            <person name="Petit C."/>
            <person name="Fadhlaoui K."/>
        </authorList>
    </citation>
    <scope>NUCLEOTIDE SEQUENCE [LARGE SCALE GENOMIC DNA]</scope>
    <source>
        <strain evidence="6 7">IPX-CK</strain>
    </source>
</reference>
<dbReference type="InterPro" id="IPR029039">
    <property type="entry name" value="Flavoprotein-like_sf"/>
</dbReference>
<feature type="domain" description="4Fe-4S ferredoxin-type" evidence="5">
    <location>
        <begin position="200"/>
        <end position="229"/>
    </location>
</feature>
<dbReference type="InterPro" id="IPR050572">
    <property type="entry name" value="Fe-S_Ferredoxin"/>
</dbReference>
<organism evidence="6 7">
    <name type="scientific">Kineothrix sedimenti</name>
    <dbReference type="NCBI Taxonomy" id="3123317"/>
    <lineage>
        <taxon>Bacteria</taxon>
        <taxon>Bacillati</taxon>
        <taxon>Bacillota</taxon>
        <taxon>Clostridia</taxon>
        <taxon>Lachnospirales</taxon>
        <taxon>Lachnospiraceae</taxon>
        <taxon>Kineothrix</taxon>
    </lineage>
</organism>
<accession>A0ABZ3F174</accession>
<dbReference type="PANTHER" id="PTHR43687:SF1">
    <property type="entry name" value="FERREDOXIN III"/>
    <property type="match status" value="1"/>
</dbReference>
<evidence type="ECO:0000259" key="5">
    <source>
        <dbReference type="PROSITE" id="PS51379"/>
    </source>
</evidence>
<dbReference type="Gene3D" id="3.30.70.20">
    <property type="match status" value="1"/>
</dbReference>
<dbReference type="PANTHER" id="PTHR43687">
    <property type="entry name" value="ADENYLYLSULFATE REDUCTASE, BETA SUBUNIT"/>
    <property type="match status" value="1"/>
</dbReference>
<feature type="domain" description="4Fe-4S ferredoxin-type" evidence="5">
    <location>
        <begin position="234"/>
        <end position="257"/>
    </location>
</feature>
<sequence>MIFTTFYFSGTGNTKWVVEQFNSILNETSHQTASYAIDKLNRISKEELADIIKKSAYIGLAHPIYGANVPPIMKEFISLLANIVHVEEIPAKPLYIINTFGYINAFGPFAARKLFGKECFNIKAYSNIKLCNNVSTHSHKTAPITDEKLSIRKQRAIDELHKLIQDILSSKKHIKGIGFYLLPGIIIRKVSNQSVKNHYQALSVQMSTCTKCMLCVQRCPANSISFANERFTFSSKCTACMRCYNFCPTASVLINETFTDPQEYFRYKGPGKS</sequence>
<keyword evidence="1" id="KW-0004">4Fe-4S</keyword>
<dbReference type="Gene3D" id="3.40.50.360">
    <property type="match status" value="1"/>
</dbReference>
<keyword evidence="2" id="KW-0479">Metal-binding</keyword>
<evidence type="ECO:0000313" key="6">
    <source>
        <dbReference type="EMBL" id="XAH75226.1"/>
    </source>
</evidence>
<evidence type="ECO:0000256" key="2">
    <source>
        <dbReference type="ARBA" id="ARBA00022723"/>
    </source>
</evidence>
<keyword evidence="7" id="KW-1185">Reference proteome</keyword>
<dbReference type="NCBIfam" id="NF038196">
    <property type="entry name" value="ferrodoxin_EFR1"/>
    <property type="match status" value="1"/>
</dbReference>
<dbReference type="PROSITE" id="PS00198">
    <property type="entry name" value="4FE4S_FER_1"/>
    <property type="match status" value="2"/>
</dbReference>
<dbReference type="Proteomes" id="UP001451571">
    <property type="component" value="Chromosome"/>
</dbReference>
<dbReference type="SUPFAM" id="SSF52218">
    <property type="entry name" value="Flavoproteins"/>
    <property type="match status" value="1"/>
</dbReference>
<dbReference type="InterPro" id="IPR017896">
    <property type="entry name" value="4Fe4S_Fe-S-bd"/>
</dbReference>
<keyword evidence="3" id="KW-0408">Iron</keyword>
<dbReference type="InterPro" id="IPR047964">
    <property type="entry name" value="EFR1-like"/>
</dbReference>
<dbReference type="RefSeq" id="WP_342758789.1">
    <property type="nucleotide sequence ID" value="NZ_CP146256.1"/>
</dbReference>
<protein>
    <submittedName>
        <fullName evidence="6">EFR1 family ferrodoxin</fullName>
    </submittedName>
</protein>
<gene>
    <name evidence="6" type="ORF">V6984_05570</name>
</gene>
<dbReference type="Pfam" id="PF13237">
    <property type="entry name" value="Fer4_10"/>
    <property type="match status" value="1"/>
</dbReference>
<dbReference type="SUPFAM" id="SSF54862">
    <property type="entry name" value="4Fe-4S ferredoxins"/>
    <property type="match status" value="1"/>
</dbReference>
<keyword evidence="4" id="KW-0411">Iron-sulfur</keyword>
<evidence type="ECO:0000256" key="4">
    <source>
        <dbReference type="ARBA" id="ARBA00023014"/>
    </source>
</evidence>
<evidence type="ECO:0000313" key="7">
    <source>
        <dbReference type="Proteomes" id="UP001451571"/>
    </source>
</evidence>
<proteinExistence type="predicted"/>
<evidence type="ECO:0000256" key="1">
    <source>
        <dbReference type="ARBA" id="ARBA00022485"/>
    </source>
</evidence>
<name>A0ABZ3F174_9FIRM</name>
<dbReference type="EMBL" id="CP146256">
    <property type="protein sequence ID" value="XAH75226.1"/>
    <property type="molecule type" value="Genomic_DNA"/>
</dbReference>